<dbReference type="AlphaFoldDB" id="A0A9X3BH71"/>
<keyword evidence="3" id="KW-1185">Reference proteome</keyword>
<sequence>MKKTVLFILVIFVFNSIVTAQKITPSDLKLLTKKEDSLKALAKNLIVDSLTAGRMRNDSFFVRTLIRGLQVKNSFYYPFDSVQGISNVYAPDSTFRIFSWSLSFDDYYSRQRGAIQFRTPDGSLRLVPLRDFSEFTSDPTDSVRTKDTWIGAVYYKIIKTQFNQKNYYTLFGFDNNSVRSNKKWIEVMTINEKNQPVFGGPYFTFEKDSVKRPVQYRYSIEYKKEASTFVNYDEDLKLILVDHLISETDEPDKPYTFIPDGDYEGFEWKGGKWTHIDKVFHQKLEDGQAPVPKPILEKEPLQPQQKP</sequence>
<reference evidence="2" key="2">
    <citation type="submission" date="2023-04" db="EMBL/GenBank/DDBJ databases">
        <title>Paracnuella aquatica gen. nov., sp. nov., a member of the family Chitinophagaceae isolated from a hot spring.</title>
        <authorList>
            <person name="Wang C."/>
        </authorList>
    </citation>
    <scope>NUCLEOTIDE SEQUENCE</scope>
    <source>
        <strain evidence="2">LB-8</strain>
    </source>
</reference>
<proteinExistence type="predicted"/>
<evidence type="ECO:0000313" key="2">
    <source>
        <dbReference type="EMBL" id="MCU7549052.1"/>
    </source>
</evidence>
<dbReference type="Proteomes" id="UP001155483">
    <property type="component" value="Unassembled WGS sequence"/>
</dbReference>
<feature type="region of interest" description="Disordered" evidence="1">
    <location>
        <begin position="286"/>
        <end position="307"/>
    </location>
</feature>
<accession>A0A9X3BH71</accession>
<gene>
    <name evidence="2" type="ORF">OCK74_07985</name>
</gene>
<evidence type="ECO:0000313" key="3">
    <source>
        <dbReference type="Proteomes" id="UP001155483"/>
    </source>
</evidence>
<reference evidence="2" key="1">
    <citation type="submission" date="2022-09" db="EMBL/GenBank/DDBJ databases">
        <authorList>
            <person name="Yuan C."/>
            <person name="Ke Z."/>
        </authorList>
    </citation>
    <scope>NUCLEOTIDE SEQUENCE</scope>
    <source>
        <strain evidence="2">LB-8</strain>
    </source>
</reference>
<organism evidence="2 3">
    <name type="scientific">Paraflavisolibacter caeni</name>
    <dbReference type="NCBI Taxonomy" id="2982496"/>
    <lineage>
        <taxon>Bacteria</taxon>
        <taxon>Pseudomonadati</taxon>
        <taxon>Bacteroidota</taxon>
        <taxon>Chitinophagia</taxon>
        <taxon>Chitinophagales</taxon>
        <taxon>Chitinophagaceae</taxon>
        <taxon>Paraflavisolibacter</taxon>
    </lineage>
</organism>
<protein>
    <submittedName>
        <fullName evidence="2">Uncharacterized protein</fullName>
    </submittedName>
</protein>
<name>A0A9X3BH71_9BACT</name>
<comment type="caution">
    <text evidence="2">The sequence shown here is derived from an EMBL/GenBank/DDBJ whole genome shotgun (WGS) entry which is preliminary data.</text>
</comment>
<evidence type="ECO:0000256" key="1">
    <source>
        <dbReference type="SAM" id="MobiDB-lite"/>
    </source>
</evidence>
<dbReference type="RefSeq" id="WP_279296494.1">
    <property type="nucleotide sequence ID" value="NZ_JAOTIF010000004.1"/>
</dbReference>
<dbReference type="EMBL" id="JAOTIF010000004">
    <property type="protein sequence ID" value="MCU7549052.1"/>
    <property type="molecule type" value="Genomic_DNA"/>
</dbReference>